<evidence type="ECO:0000313" key="2">
    <source>
        <dbReference type="EMBL" id="PYC67888.1"/>
    </source>
</evidence>
<dbReference type="Gene3D" id="3.40.50.1820">
    <property type="entry name" value="alpha/beta hydrolase"/>
    <property type="match status" value="1"/>
</dbReference>
<dbReference type="PANTHER" id="PTHR37017:SF11">
    <property type="entry name" value="ESTERASE_LIPASE_THIOESTERASE DOMAIN-CONTAINING PROTEIN"/>
    <property type="match status" value="1"/>
</dbReference>
<dbReference type="GO" id="GO:0016787">
    <property type="term" value="F:hydrolase activity"/>
    <property type="evidence" value="ECO:0007669"/>
    <property type="project" value="UniProtKB-KW"/>
</dbReference>
<dbReference type="Pfam" id="PF12697">
    <property type="entry name" value="Abhydrolase_6"/>
    <property type="match status" value="1"/>
</dbReference>
<evidence type="ECO:0000313" key="3">
    <source>
        <dbReference type="Proteomes" id="UP000248333"/>
    </source>
</evidence>
<reference evidence="2 3" key="1">
    <citation type="submission" date="2018-03" db="EMBL/GenBank/DDBJ databases">
        <title>Bioinformatic expansion and discovery of thiopeptide antibiotics.</title>
        <authorList>
            <person name="Schwalen C.J."/>
            <person name="Hudson G.A."/>
            <person name="Mitchell D.A."/>
        </authorList>
    </citation>
    <scope>NUCLEOTIDE SEQUENCE [LARGE SCALE GENOMIC DNA]</scope>
    <source>
        <strain evidence="2 3">NRRL 8041</strain>
    </source>
</reference>
<dbReference type="SUPFAM" id="SSF53474">
    <property type="entry name" value="alpha/beta-Hydrolases"/>
    <property type="match status" value="1"/>
</dbReference>
<name>A0A318NL43_9ACTN</name>
<organism evidence="2 3">
    <name type="scientific">Micromonospora arborensis</name>
    <dbReference type="NCBI Taxonomy" id="2116518"/>
    <lineage>
        <taxon>Bacteria</taxon>
        <taxon>Bacillati</taxon>
        <taxon>Actinomycetota</taxon>
        <taxon>Actinomycetes</taxon>
        <taxon>Micromonosporales</taxon>
        <taxon>Micromonosporaceae</taxon>
        <taxon>Micromonospora</taxon>
    </lineage>
</organism>
<dbReference type="Proteomes" id="UP000248333">
    <property type="component" value="Unassembled WGS sequence"/>
</dbReference>
<dbReference type="PANTHER" id="PTHR37017">
    <property type="entry name" value="AB HYDROLASE-1 DOMAIN-CONTAINING PROTEIN-RELATED"/>
    <property type="match status" value="1"/>
</dbReference>
<gene>
    <name evidence="2" type="ORF">C7C45_19830</name>
</gene>
<dbReference type="InterPro" id="IPR052897">
    <property type="entry name" value="Sec-Metab_Biosynth_Hydrolase"/>
</dbReference>
<dbReference type="EMBL" id="PYBV01000025">
    <property type="protein sequence ID" value="PYC67888.1"/>
    <property type="molecule type" value="Genomic_DNA"/>
</dbReference>
<keyword evidence="2" id="KW-0378">Hydrolase</keyword>
<accession>A0A318NL43</accession>
<sequence>MTATPILFVHGFWHAAWCWTEVLAHVARAGRVGSAIDLPGHGLRARRPAAATARPFDSQALVNASSPVAGIDLDEASDFLVEQMKHLGGGRPVTVVAHSMGGTVLTRAAQQAPELVSHAVYLAAFMPASGTPALAHAHTPELSQALRADPAAVGALRLDVGSPDPDYRQALRDIFYGDVAPMLVDAAISLLSPDAPIGIALGSTMLTAHGWGSVPRTYIKTDRDVVIPPAVQERFIADADAAFPGNPTHVLGLDASHSPFLSMPDQVANIVCGLV</sequence>
<dbReference type="AlphaFoldDB" id="A0A318NL43"/>
<protein>
    <submittedName>
        <fullName evidence="2">Alpha/beta hydrolase</fullName>
    </submittedName>
</protein>
<comment type="caution">
    <text evidence="2">The sequence shown here is derived from an EMBL/GenBank/DDBJ whole genome shotgun (WGS) entry which is preliminary data.</text>
</comment>
<evidence type="ECO:0000259" key="1">
    <source>
        <dbReference type="Pfam" id="PF12697"/>
    </source>
</evidence>
<proteinExistence type="predicted"/>
<dbReference type="OrthoDB" id="3827413at2"/>
<feature type="domain" description="AB hydrolase-1" evidence="1">
    <location>
        <begin position="6"/>
        <end position="269"/>
    </location>
</feature>
<dbReference type="InterPro" id="IPR000073">
    <property type="entry name" value="AB_hydrolase_1"/>
</dbReference>
<dbReference type="RefSeq" id="WP_110565185.1">
    <property type="nucleotide sequence ID" value="NZ_PYBV01000025.1"/>
</dbReference>
<keyword evidence="3" id="KW-1185">Reference proteome</keyword>
<dbReference type="InterPro" id="IPR029058">
    <property type="entry name" value="AB_hydrolase_fold"/>
</dbReference>